<comment type="similarity">
    <text evidence="1">Belongs to the 'GDXG' lipolytic enzyme family.</text>
</comment>
<dbReference type="InterPro" id="IPR029058">
    <property type="entry name" value="AB_hydrolase_fold"/>
</dbReference>
<evidence type="ECO:0000313" key="4">
    <source>
        <dbReference type="Proteomes" id="UP000501690"/>
    </source>
</evidence>
<feature type="domain" description="Alpha/beta hydrolase fold-3" evidence="2">
    <location>
        <begin position="82"/>
        <end position="308"/>
    </location>
</feature>
<dbReference type="SUPFAM" id="SSF53474">
    <property type="entry name" value="alpha/beta-Hydrolases"/>
    <property type="match status" value="1"/>
</dbReference>
<dbReference type="PANTHER" id="PTHR23024:SF562">
    <property type="entry name" value="2-HYDROXYISOFLAVANONE DEHYDRATASE"/>
    <property type="match status" value="1"/>
</dbReference>
<dbReference type="Pfam" id="PF07859">
    <property type="entry name" value="Abhydrolase_3"/>
    <property type="match status" value="1"/>
</dbReference>
<dbReference type="GO" id="GO:0016787">
    <property type="term" value="F:hydrolase activity"/>
    <property type="evidence" value="ECO:0007669"/>
    <property type="project" value="InterPro"/>
</dbReference>
<evidence type="ECO:0000313" key="3">
    <source>
        <dbReference type="EMBL" id="QCE08363.1"/>
    </source>
</evidence>
<keyword evidence="4" id="KW-1185">Reference proteome</keyword>
<gene>
    <name evidence="3" type="ORF">DEO72_LG9g3392</name>
</gene>
<organism evidence="3 4">
    <name type="scientific">Vigna unguiculata</name>
    <name type="common">Cowpea</name>
    <dbReference type="NCBI Taxonomy" id="3917"/>
    <lineage>
        <taxon>Eukaryota</taxon>
        <taxon>Viridiplantae</taxon>
        <taxon>Streptophyta</taxon>
        <taxon>Embryophyta</taxon>
        <taxon>Tracheophyta</taxon>
        <taxon>Spermatophyta</taxon>
        <taxon>Magnoliopsida</taxon>
        <taxon>eudicotyledons</taxon>
        <taxon>Gunneridae</taxon>
        <taxon>Pentapetalae</taxon>
        <taxon>rosids</taxon>
        <taxon>fabids</taxon>
        <taxon>Fabales</taxon>
        <taxon>Fabaceae</taxon>
        <taxon>Papilionoideae</taxon>
        <taxon>50 kb inversion clade</taxon>
        <taxon>NPAAA clade</taxon>
        <taxon>indigoferoid/millettioid clade</taxon>
        <taxon>Phaseoleae</taxon>
        <taxon>Vigna</taxon>
    </lineage>
</organism>
<dbReference type="PANTHER" id="PTHR23024">
    <property type="entry name" value="ARYLACETAMIDE DEACETYLASE"/>
    <property type="match status" value="1"/>
</dbReference>
<reference evidence="3 4" key="1">
    <citation type="submission" date="2019-04" db="EMBL/GenBank/DDBJ databases">
        <title>An improved genome assembly and genetic linkage map for asparagus bean, Vigna unguiculata ssp. sesquipedialis.</title>
        <authorList>
            <person name="Xia Q."/>
            <person name="Zhang R."/>
            <person name="Dong Y."/>
        </authorList>
    </citation>
    <scope>NUCLEOTIDE SEQUENCE [LARGE SCALE GENOMIC DNA]</scope>
    <source>
        <tissue evidence="3">Leaf</tissue>
    </source>
</reference>
<dbReference type="Gene3D" id="3.40.50.1820">
    <property type="entry name" value="alpha/beta hydrolase"/>
    <property type="match status" value="1"/>
</dbReference>
<keyword evidence="3" id="KW-0675">Receptor</keyword>
<dbReference type="AlphaFoldDB" id="A0A4D6N3J9"/>
<name>A0A4D6N3J9_VIGUN</name>
<evidence type="ECO:0000256" key="1">
    <source>
        <dbReference type="ARBA" id="ARBA00010515"/>
    </source>
</evidence>
<dbReference type="Proteomes" id="UP000501690">
    <property type="component" value="Linkage Group LG9"/>
</dbReference>
<evidence type="ECO:0000259" key="2">
    <source>
        <dbReference type="Pfam" id="PF07859"/>
    </source>
</evidence>
<dbReference type="InterPro" id="IPR050466">
    <property type="entry name" value="Carboxylest/Gibb_receptor"/>
</dbReference>
<proteinExistence type="inferred from homology"/>
<accession>A0A4D6N3J9</accession>
<dbReference type="InterPro" id="IPR013094">
    <property type="entry name" value="AB_hydrolase_3"/>
</dbReference>
<protein>
    <submittedName>
        <fullName evidence="3">Gibberellin receptor GID1</fullName>
    </submittedName>
</protein>
<sequence>MASTNPKEIVAELPTYIRVFSDGTVERPRETPFVPPSIHDPLTGVSSKDIIISQTPPVSARIYLPKLPPTTLQDHPQKFPILVYFHGGGFFFESAFSQLYHRYFNIFVSQTNVIVVSVEYRLAPEHPLPACYHDCWDALKWVASHSTQNNAAANEDPWLIFHGNFQRIFIGGDSAGGNIVHKVAMRAGAEPSPCDVKILGAIFSHPYFCSSNPIGSEAVTGREQSLPYLVWDFVYPSAPGGIDNPMVNPLAPGAPSLEGLGCSKIVVCVASEDKLRDRGVWYFEGVKRSGWQGELELFEEQGEDHVYHIFHPDSEKAMKLIKFLRLFLHE</sequence>
<dbReference type="EMBL" id="CP039353">
    <property type="protein sequence ID" value="QCE08363.1"/>
    <property type="molecule type" value="Genomic_DNA"/>
</dbReference>